<dbReference type="GO" id="GO:0009055">
    <property type="term" value="F:electron transfer activity"/>
    <property type="evidence" value="ECO:0007669"/>
    <property type="project" value="InterPro"/>
</dbReference>
<sequence length="772" mass="87831">MKARPIYTVLSLFGLISFFAACQSEKQENLVLNGEDQISYNFHIRPILSDKCFACHGPDANKREANLRLDQEESAFEALEESPGKFALVQGDIQKSEVYHRITSQDPNEQMPPPNSNLSLSEEEIALIKGWIEQGAQYEPHWAFVKPEKNLPQSNSEWANNEIDLFIEAKLEAVGLSPNPPAKPHELIKRASLDLTGLPPSIELLDRLANFEGEVSYEEYLDYLLEQETFGEKLAILWMDISRYADSYGYQDDNIRTQWPYRDWVIHAFNENLPYDDFLTWQLAGDLLPNASKEQILATAFNRNHKYTEEGGVIDEEYRIEYVLDKTNTFSKGILGITMECAQCHDHKYDPFSQKEYFELFAFFNNSPEKGYEGDVSISKPAKTPILWIEQEDTEKILSFINHQDTSKLSVSVMGELDETEKRTTYILDRGVYDAPTEPVDPSTPTAIFEFPDQFEKNRLGLASWATHQDNPLTARVFVNLIWQEIFGTGIVKSAGDFGMQGDLPSHPELLDWLAVDFMENDWDIKRLFKLILSSATYQQSAKIQKDHLKIDPENKYLARSPRLRLPAENIQDLVLASSGLLYPEIGGPSVKPYQPAGIWESASSGRGELATYIQDGGKDLYRRGLYNFIKLTVPPPKAIIFDSSNRDRCEVGRGRTNTPLQALVMMNDPMILEASRVLASRLIAEESSSEKAIESAFTRILCRAMTSEEKNLLSAYFEDQVARFENQPDQVFETLNVGEYPLREKDVNSKVAAMMQVIVSLYNLEETITKI</sequence>
<protein>
    <submittedName>
        <fullName evidence="5">Planctomycete cytochrome C</fullName>
    </submittedName>
</protein>
<evidence type="ECO:0000259" key="2">
    <source>
        <dbReference type="Pfam" id="PF07583"/>
    </source>
</evidence>
<dbReference type="PANTHER" id="PTHR35889">
    <property type="entry name" value="CYCLOINULO-OLIGOSACCHARIDE FRUCTANOTRANSFERASE-RELATED"/>
    <property type="match status" value="1"/>
</dbReference>
<feature type="domain" description="DUF1553" evidence="3">
    <location>
        <begin position="458"/>
        <end position="717"/>
    </location>
</feature>
<gene>
    <name evidence="5" type="ORF">SAMN04487988_11462</name>
</gene>
<dbReference type="InterPro" id="IPR036909">
    <property type="entry name" value="Cyt_c-like_dom_sf"/>
</dbReference>
<dbReference type="EMBL" id="FOPC01000014">
    <property type="protein sequence ID" value="SFH04873.1"/>
    <property type="molecule type" value="Genomic_DNA"/>
</dbReference>
<feature type="signal peptide" evidence="1">
    <location>
        <begin position="1"/>
        <end position="20"/>
    </location>
</feature>
<dbReference type="Proteomes" id="UP000199642">
    <property type="component" value="Unassembled WGS sequence"/>
</dbReference>
<dbReference type="PROSITE" id="PS51257">
    <property type="entry name" value="PROKAR_LIPOPROTEIN"/>
    <property type="match status" value="1"/>
</dbReference>
<dbReference type="STRING" id="435880.SAMN04487988_11462"/>
<reference evidence="6" key="1">
    <citation type="submission" date="2016-10" db="EMBL/GenBank/DDBJ databases">
        <authorList>
            <person name="Varghese N."/>
            <person name="Submissions S."/>
        </authorList>
    </citation>
    <scope>NUCLEOTIDE SEQUENCE [LARGE SCALE GENOMIC DNA]</scope>
    <source>
        <strain evidence="6">DSM 19315</strain>
    </source>
</reference>
<dbReference type="RefSeq" id="WP_092793702.1">
    <property type="nucleotide sequence ID" value="NZ_FOPC01000014.1"/>
</dbReference>
<evidence type="ECO:0000256" key="1">
    <source>
        <dbReference type="SAM" id="SignalP"/>
    </source>
</evidence>
<dbReference type="GO" id="GO:0020037">
    <property type="term" value="F:heme binding"/>
    <property type="evidence" value="ECO:0007669"/>
    <property type="project" value="InterPro"/>
</dbReference>
<organism evidence="5 6">
    <name type="scientific">Algoriphagus hitonicola</name>
    <dbReference type="NCBI Taxonomy" id="435880"/>
    <lineage>
        <taxon>Bacteria</taxon>
        <taxon>Pseudomonadati</taxon>
        <taxon>Bacteroidota</taxon>
        <taxon>Cytophagia</taxon>
        <taxon>Cytophagales</taxon>
        <taxon>Cyclobacteriaceae</taxon>
        <taxon>Algoriphagus</taxon>
    </lineage>
</organism>
<dbReference type="Pfam" id="PF07635">
    <property type="entry name" value="PSCyt1"/>
    <property type="match status" value="1"/>
</dbReference>
<dbReference type="PANTHER" id="PTHR35889:SF3">
    <property type="entry name" value="F-BOX DOMAIN-CONTAINING PROTEIN"/>
    <property type="match status" value="1"/>
</dbReference>
<keyword evidence="6" id="KW-1185">Reference proteome</keyword>
<feature type="domain" description="DUF1549" evidence="2">
    <location>
        <begin position="162"/>
        <end position="367"/>
    </location>
</feature>
<dbReference type="OrthoDB" id="1450284at2"/>
<dbReference type="InterPro" id="IPR011444">
    <property type="entry name" value="DUF1549"/>
</dbReference>
<feature type="domain" description="Cytochrome C Planctomycete-type" evidence="4">
    <location>
        <begin position="52"/>
        <end position="114"/>
    </location>
</feature>
<accession>A0A1I2WU76</accession>
<name>A0A1I2WU76_9BACT</name>
<dbReference type="AlphaFoldDB" id="A0A1I2WU76"/>
<evidence type="ECO:0000313" key="5">
    <source>
        <dbReference type="EMBL" id="SFH04873.1"/>
    </source>
</evidence>
<dbReference type="Pfam" id="PF07587">
    <property type="entry name" value="PSD1"/>
    <property type="match status" value="1"/>
</dbReference>
<feature type="chain" id="PRO_5011744615" evidence="1">
    <location>
        <begin position="21"/>
        <end position="772"/>
    </location>
</feature>
<evidence type="ECO:0000259" key="4">
    <source>
        <dbReference type="Pfam" id="PF07635"/>
    </source>
</evidence>
<dbReference type="InterPro" id="IPR022655">
    <property type="entry name" value="DUF1553"/>
</dbReference>
<dbReference type="Pfam" id="PF07583">
    <property type="entry name" value="PSCyt2"/>
    <property type="match status" value="1"/>
</dbReference>
<evidence type="ECO:0000259" key="3">
    <source>
        <dbReference type="Pfam" id="PF07587"/>
    </source>
</evidence>
<evidence type="ECO:0000313" key="6">
    <source>
        <dbReference type="Proteomes" id="UP000199642"/>
    </source>
</evidence>
<dbReference type="SUPFAM" id="SSF46626">
    <property type="entry name" value="Cytochrome c"/>
    <property type="match status" value="1"/>
</dbReference>
<dbReference type="InterPro" id="IPR011429">
    <property type="entry name" value="Cyt_c_Planctomycete-type"/>
</dbReference>
<proteinExistence type="predicted"/>
<keyword evidence="1" id="KW-0732">Signal</keyword>